<proteinExistence type="predicted"/>
<dbReference type="Proteomes" id="UP000269945">
    <property type="component" value="Unassembled WGS sequence"/>
</dbReference>
<sequence length="158" mass="17153">RAGREEAERRGPAPRSHRPAADPRRSELRPGDVGPQGGPVHSSSDVISAGSAGLEGPQPISQQRKPRLRSGNLPEISWQGPCRPLPACPKVWSQDSQHFGVEAVRTKRAFQFGLEASYLGICPPLHGAEAGPTPEHLHRVREGLEHALKTPATRPRKQ</sequence>
<feature type="compositionally biased region" description="Basic and acidic residues" evidence="1">
    <location>
        <begin position="19"/>
        <end position="30"/>
    </location>
</feature>
<dbReference type="EMBL" id="CYRY02002465">
    <property type="protein sequence ID" value="VCW67157.1"/>
    <property type="molecule type" value="Genomic_DNA"/>
</dbReference>
<protein>
    <submittedName>
        <fullName evidence="2">Uncharacterized protein</fullName>
    </submittedName>
</protein>
<feature type="compositionally biased region" description="Basic and acidic residues" evidence="1">
    <location>
        <begin position="1"/>
        <end position="11"/>
    </location>
</feature>
<reference evidence="2 3" key="1">
    <citation type="submission" date="2018-10" db="EMBL/GenBank/DDBJ databases">
        <authorList>
            <person name="Ekblom R."/>
            <person name="Jareborg N."/>
        </authorList>
    </citation>
    <scope>NUCLEOTIDE SEQUENCE [LARGE SCALE GENOMIC DNA]</scope>
    <source>
        <tissue evidence="2">Muscle</tissue>
    </source>
</reference>
<name>A0A9X9LFR7_GULGU</name>
<feature type="region of interest" description="Disordered" evidence="1">
    <location>
        <begin position="1"/>
        <end position="79"/>
    </location>
</feature>
<keyword evidence="3" id="KW-1185">Reference proteome</keyword>
<comment type="caution">
    <text evidence="2">The sequence shown here is derived from an EMBL/GenBank/DDBJ whole genome shotgun (WGS) entry which is preliminary data.</text>
</comment>
<gene>
    <name evidence="2" type="ORF">BN2614_LOCUS4</name>
</gene>
<evidence type="ECO:0000313" key="3">
    <source>
        <dbReference type="Proteomes" id="UP000269945"/>
    </source>
</evidence>
<organism evidence="2 3">
    <name type="scientific">Gulo gulo</name>
    <name type="common">Wolverine</name>
    <name type="synonym">Gluton</name>
    <dbReference type="NCBI Taxonomy" id="48420"/>
    <lineage>
        <taxon>Eukaryota</taxon>
        <taxon>Metazoa</taxon>
        <taxon>Chordata</taxon>
        <taxon>Craniata</taxon>
        <taxon>Vertebrata</taxon>
        <taxon>Euteleostomi</taxon>
        <taxon>Mammalia</taxon>
        <taxon>Eutheria</taxon>
        <taxon>Laurasiatheria</taxon>
        <taxon>Carnivora</taxon>
        <taxon>Caniformia</taxon>
        <taxon>Musteloidea</taxon>
        <taxon>Mustelidae</taxon>
        <taxon>Guloninae</taxon>
        <taxon>Gulo</taxon>
    </lineage>
</organism>
<dbReference type="AlphaFoldDB" id="A0A9X9LFR7"/>
<accession>A0A9X9LFR7</accession>
<feature type="non-terminal residue" evidence="2">
    <location>
        <position position="158"/>
    </location>
</feature>
<evidence type="ECO:0000313" key="2">
    <source>
        <dbReference type="EMBL" id="VCW67157.1"/>
    </source>
</evidence>
<evidence type="ECO:0000256" key="1">
    <source>
        <dbReference type="SAM" id="MobiDB-lite"/>
    </source>
</evidence>